<gene>
    <name evidence="3" type="ordered locus">Sterm_3429</name>
</gene>
<dbReference type="GO" id="GO:0009401">
    <property type="term" value="P:phosphoenolpyruvate-dependent sugar phosphotransferase system"/>
    <property type="evidence" value="ECO:0007669"/>
    <property type="project" value="InterPro"/>
</dbReference>
<evidence type="ECO:0000259" key="2">
    <source>
        <dbReference type="PROSITE" id="PS51096"/>
    </source>
</evidence>
<dbReference type="Gene3D" id="3.40.50.510">
    <property type="entry name" value="Phosphotransferase system, mannose-type IIA component"/>
    <property type="match status" value="1"/>
</dbReference>
<dbReference type="STRING" id="526218.Sterm_3429"/>
<reference evidence="3 4" key="2">
    <citation type="journal article" date="2010" name="Stand. Genomic Sci.">
        <title>Complete genome sequence of Sebaldella termitidis type strain (NCTC 11300).</title>
        <authorList>
            <person name="Harmon-Smith M."/>
            <person name="Celia L."/>
            <person name="Chertkov O."/>
            <person name="Lapidus A."/>
            <person name="Copeland A."/>
            <person name="Glavina Del Rio T."/>
            <person name="Nolan M."/>
            <person name="Lucas S."/>
            <person name="Tice H."/>
            <person name="Cheng J.F."/>
            <person name="Han C."/>
            <person name="Detter J.C."/>
            <person name="Bruce D."/>
            <person name="Goodwin L."/>
            <person name="Pitluck S."/>
            <person name="Pati A."/>
            <person name="Liolios K."/>
            <person name="Ivanova N."/>
            <person name="Mavromatis K."/>
            <person name="Mikhailova N."/>
            <person name="Chen A."/>
            <person name="Palaniappan K."/>
            <person name="Land M."/>
            <person name="Hauser L."/>
            <person name="Chang Y.J."/>
            <person name="Jeffries C.D."/>
            <person name="Brettin T."/>
            <person name="Goker M."/>
            <person name="Beck B."/>
            <person name="Bristow J."/>
            <person name="Eisen J.A."/>
            <person name="Markowitz V."/>
            <person name="Hugenholtz P."/>
            <person name="Kyrpides N.C."/>
            <person name="Klenk H.P."/>
            <person name="Chen F."/>
        </authorList>
    </citation>
    <scope>NUCLEOTIDE SEQUENCE [LARGE SCALE GENOMIC DNA]</scope>
    <source>
        <strain evidence="4">ATCC 33386 / NCTC 11300</strain>
    </source>
</reference>
<dbReference type="PANTHER" id="PTHR33799:SF1">
    <property type="entry name" value="PTS SYSTEM MANNOSE-SPECIFIC EIIAB COMPONENT-RELATED"/>
    <property type="match status" value="1"/>
</dbReference>
<dbReference type="AlphaFoldDB" id="D1AQK8"/>
<accession>D1AQK8</accession>
<proteinExistence type="predicted"/>
<keyword evidence="4" id="KW-1185">Reference proteome</keyword>
<sequence>MKHVILVSHGTFAPGLHNALNMLAGAKKEELKSTSLQDGMGIDIFENNFTDLIKDITEKDKIVLLADIIGGSPMTAALNILTEKGFIKNTAAFGGMNLSMGLTAVLEDEHDMEALKKAILSEALESVAEFQFDFSGEEEEI</sequence>
<protein>
    <submittedName>
        <fullName evidence="3">PTS system fructose subfamily IIA component</fullName>
    </submittedName>
</protein>
<dbReference type="Pfam" id="PF03610">
    <property type="entry name" value="EIIA-man"/>
    <property type="match status" value="1"/>
</dbReference>
<dbReference type="RefSeq" id="WP_012862850.1">
    <property type="nucleotide sequence ID" value="NC_013517.1"/>
</dbReference>
<dbReference type="Proteomes" id="UP000000845">
    <property type="component" value="Chromosome"/>
</dbReference>
<organism evidence="3 4">
    <name type="scientific">Sebaldella termitidis (strain ATCC 33386 / NCTC 11300)</name>
    <dbReference type="NCBI Taxonomy" id="526218"/>
    <lineage>
        <taxon>Bacteria</taxon>
        <taxon>Fusobacteriati</taxon>
        <taxon>Fusobacteriota</taxon>
        <taxon>Fusobacteriia</taxon>
        <taxon>Fusobacteriales</taxon>
        <taxon>Leptotrichiaceae</taxon>
        <taxon>Sebaldella</taxon>
    </lineage>
</organism>
<dbReference type="GO" id="GO:0016020">
    <property type="term" value="C:membrane"/>
    <property type="evidence" value="ECO:0007669"/>
    <property type="project" value="InterPro"/>
</dbReference>
<dbReference type="SUPFAM" id="SSF53062">
    <property type="entry name" value="PTS system fructose IIA component-like"/>
    <property type="match status" value="1"/>
</dbReference>
<feature type="domain" description="PTS EIIA type-4" evidence="2">
    <location>
        <begin position="1"/>
        <end position="127"/>
    </location>
</feature>
<dbReference type="KEGG" id="str:Sterm_3429"/>
<dbReference type="InterPro" id="IPR036662">
    <property type="entry name" value="PTS_EIIA_man-typ_sf"/>
</dbReference>
<dbReference type="EMBL" id="CP001739">
    <property type="protein sequence ID" value="ACZ10268.1"/>
    <property type="molecule type" value="Genomic_DNA"/>
</dbReference>
<keyword evidence="1" id="KW-0808">Transferase</keyword>
<dbReference type="InterPro" id="IPR004701">
    <property type="entry name" value="PTS_EIIA_man-typ"/>
</dbReference>
<evidence type="ECO:0000256" key="1">
    <source>
        <dbReference type="ARBA" id="ARBA00022679"/>
    </source>
</evidence>
<evidence type="ECO:0000313" key="4">
    <source>
        <dbReference type="Proteomes" id="UP000000845"/>
    </source>
</evidence>
<dbReference type="GO" id="GO:0016740">
    <property type="term" value="F:transferase activity"/>
    <property type="evidence" value="ECO:0007669"/>
    <property type="project" value="UniProtKB-KW"/>
</dbReference>
<dbReference type="PROSITE" id="PS51096">
    <property type="entry name" value="PTS_EIIA_TYPE_4"/>
    <property type="match status" value="1"/>
</dbReference>
<evidence type="ECO:0000313" key="3">
    <source>
        <dbReference type="EMBL" id="ACZ10268.1"/>
    </source>
</evidence>
<dbReference type="HOGENOM" id="CLU_123235_1_1_0"/>
<dbReference type="InterPro" id="IPR051471">
    <property type="entry name" value="Bacterial_PTS_sugar_comp"/>
</dbReference>
<reference evidence="4" key="1">
    <citation type="submission" date="2009-09" db="EMBL/GenBank/DDBJ databases">
        <title>The complete chromosome of Sebaldella termitidis ATCC 33386.</title>
        <authorList>
            <consortium name="US DOE Joint Genome Institute (JGI-PGF)"/>
            <person name="Lucas S."/>
            <person name="Copeland A."/>
            <person name="Lapidus A."/>
            <person name="Glavina del Rio T."/>
            <person name="Dalin E."/>
            <person name="Tice H."/>
            <person name="Bruce D."/>
            <person name="Goodwin L."/>
            <person name="Pitluck S."/>
            <person name="Kyrpides N."/>
            <person name="Mavromatis K."/>
            <person name="Ivanova N."/>
            <person name="Mikhailova N."/>
            <person name="Sims D."/>
            <person name="Meincke L."/>
            <person name="Brettin T."/>
            <person name="Detter J.C."/>
            <person name="Han C."/>
            <person name="Larimer F."/>
            <person name="Land M."/>
            <person name="Hauser L."/>
            <person name="Markowitz V."/>
            <person name="Cheng J.F."/>
            <person name="Hugenholtz P."/>
            <person name="Woyke T."/>
            <person name="Wu D."/>
            <person name="Eisen J.A."/>
        </authorList>
    </citation>
    <scope>NUCLEOTIDE SEQUENCE [LARGE SCALE GENOMIC DNA]</scope>
    <source>
        <strain evidence="4">ATCC 33386 / NCTC 11300</strain>
    </source>
</reference>
<dbReference type="PANTHER" id="PTHR33799">
    <property type="entry name" value="PTS PERMEASE-RELATED-RELATED"/>
    <property type="match status" value="1"/>
</dbReference>
<name>D1AQK8_SEBTE</name>
<dbReference type="eggNOG" id="COG2893">
    <property type="taxonomic scope" value="Bacteria"/>
</dbReference>